<feature type="transmembrane region" description="Helical" evidence="5">
    <location>
        <begin position="38"/>
        <end position="59"/>
    </location>
</feature>
<evidence type="ECO:0000256" key="4">
    <source>
        <dbReference type="ARBA" id="ARBA00023136"/>
    </source>
</evidence>
<proteinExistence type="predicted"/>
<evidence type="ECO:0000256" key="5">
    <source>
        <dbReference type="SAM" id="Phobius"/>
    </source>
</evidence>
<evidence type="ECO:0000256" key="2">
    <source>
        <dbReference type="ARBA" id="ARBA00022692"/>
    </source>
</evidence>
<protein>
    <recommendedName>
        <fullName evidence="8">Import component protein</fullName>
    </recommendedName>
</protein>
<accession>A0ABN0AUK0</accession>
<dbReference type="Pfam" id="PF09685">
    <property type="entry name" value="MamF_MmsF"/>
    <property type="match status" value="1"/>
</dbReference>
<name>A0ABN0AUK0_CHRGE</name>
<evidence type="ECO:0000313" key="7">
    <source>
        <dbReference type="Proteomes" id="UP000002969"/>
    </source>
</evidence>
<gene>
    <name evidence="6" type="ORF">HMPREF0204_11315</name>
</gene>
<comment type="subcellular location">
    <subcellularLocation>
        <location evidence="1">Membrane</location>
        <topology evidence="1">Multi-pass membrane protein</topology>
    </subcellularLocation>
</comment>
<dbReference type="EMBL" id="ACKQ02000004">
    <property type="protein sequence ID" value="EFK36758.1"/>
    <property type="molecule type" value="Genomic_DNA"/>
</dbReference>
<keyword evidence="4 5" id="KW-0472">Membrane</keyword>
<feature type="transmembrane region" description="Helical" evidence="5">
    <location>
        <begin position="66"/>
        <end position="86"/>
    </location>
</feature>
<evidence type="ECO:0000313" key="6">
    <source>
        <dbReference type="EMBL" id="EFK36758.1"/>
    </source>
</evidence>
<sequence length="108" mass="11935">MVMDNKTLSIVSYITLFGWLISFVVGKEKSDSLLKYHLKQSLGLILFSIVLSIILNIILMVTKIGVLGILGFIPLILMIIGIINAANNVEKPLPLIGKIFEDKFSFIG</sequence>
<organism evidence="6 7">
    <name type="scientific">Chryseobacterium gleum ATCC 35910</name>
    <dbReference type="NCBI Taxonomy" id="525257"/>
    <lineage>
        <taxon>Bacteria</taxon>
        <taxon>Pseudomonadati</taxon>
        <taxon>Bacteroidota</taxon>
        <taxon>Flavobacteriia</taxon>
        <taxon>Flavobacteriales</taxon>
        <taxon>Weeksellaceae</taxon>
        <taxon>Chryseobacterium group</taxon>
        <taxon>Chryseobacterium</taxon>
    </lineage>
</organism>
<keyword evidence="3 5" id="KW-1133">Transmembrane helix</keyword>
<comment type="caution">
    <text evidence="6">The sequence shown here is derived from an EMBL/GenBank/DDBJ whole genome shotgun (WGS) entry which is preliminary data.</text>
</comment>
<evidence type="ECO:0000256" key="1">
    <source>
        <dbReference type="ARBA" id="ARBA00004141"/>
    </source>
</evidence>
<reference evidence="6" key="1">
    <citation type="submission" date="2010-06" db="EMBL/GenBank/DDBJ databases">
        <authorList>
            <person name="Muzny D."/>
            <person name="Qin X."/>
            <person name="Buhay C."/>
            <person name="Dugan-Rocha S."/>
            <person name="Ding Y."/>
            <person name="Chen G."/>
            <person name="Hawes A."/>
            <person name="Holder M."/>
            <person name="Jhangiani S."/>
            <person name="Johnson A."/>
            <person name="Khan Z."/>
            <person name="Li Z."/>
            <person name="Liu W."/>
            <person name="Liu X."/>
            <person name="Perez L."/>
            <person name="Shen H."/>
            <person name="Wang Q."/>
            <person name="Watt J."/>
            <person name="Xi L."/>
            <person name="Xin Y."/>
            <person name="Zhou J."/>
            <person name="Deng J."/>
            <person name="Jiang H."/>
            <person name="Liu Y."/>
            <person name="Qu J."/>
            <person name="Song X.-Z."/>
            <person name="Zhang L."/>
            <person name="Villasana D."/>
            <person name="Johnson A."/>
            <person name="Liu J."/>
            <person name="Liyanage D."/>
            <person name="Lorensuhewa L."/>
            <person name="Robinson T."/>
            <person name="Song A."/>
            <person name="Song B.-B."/>
            <person name="Dinh H."/>
            <person name="Thornton R."/>
            <person name="Coyle M."/>
            <person name="Francisco L."/>
            <person name="Jackson L."/>
            <person name="Javaid M."/>
            <person name="Korchina V."/>
            <person name="Kovar C."/>
            <person name="Mata R."/>
            <person name="Mathew T."/>
            <person name="Ngo R."/>
            <person name="Nguyen L."/>
            <person name="Nguyen N."/>
            <person name="Okwuonu G."/>
            <person name="Ongeri F."/>
            <person name="Pham C."/>
            <person name="Simmons D."/>
            <person name="Wilczek-Boney K."/>
            <person name="Hale W."/>
            <person name="Jakkamsetti A."/>
            <person name="Pham P."/>
            <person name="Ruth R."/>
            <person name="San Lucas F."/>
            <person name="Warren J."/>
            <person name="Zhang J."/>
            <person name="Zhao Z."/>
            <person name="Zhou C."/>
            <person name="Zhu D."/>
            <person name="Lee S."/>
            <person name="Bess C."/>
            <person name="Blankenburg K."/>
            <person name="Forbes L."/>
            <person name="Fu Q."/>
            <person name="Gubbala S."/>
            <person name="Hirani K."/>
            <person name="Jayaseelan J.C."/>
            <person name="Lara F."/>
            <person name="Munidasa M."/>
            <person name="Palculict T."/>
            <person name="Patil S."/>
            <person name="Pu L.-L."/>
            <person name="Saada N."/>
            <person name="Tang L."/>
            <person name="Weissenberger G."/>
            <person name="Zhu Y."/>
            <person name="Hemphill L."/>
            <person name="Shang Y."/>
            <person name="Youmans B."/>
            <person name="Ayvaz T."/>
            <person name="Ross M."/>
            <person name="Santibanez J."/>
            <person name="Aqrawi P."/>
            <person name="Gross S."/>
            <person name="Joshi V."/>
            <person name="Fowler G."/>
            <person name="Nazareth L."/>
            <person name="Reid J."/>
            <person name="Worley K."/>
            <person name="Petrosino J."/>
            <person name="Highlander S."/>
            <person name="Gibbs R."/>
        </authorList>
    </citation>
    <scope>NUCLEOTIDE SEQUENCE [LARGE SCALE GENOMIC DNA]</scope>
    <source>
        <strain evidence="6">ATCC 35910</strain>
    </source>
</reference>
<evidence type="ECO:0008006" key="8">
    <source>
        <dbReference type="Google" id="ProtNLM"/>
    </source>
</evidence>
<feature type="transmembrane region" description="Helical" evidence="5">
    <location>
        <begin position="7"/>
        <end position="26"/>
    </location>
</feature>
<dbReference type="Proteomes" id="UP000002969">
    <property type="component" value="Unassembled WGS sequence"/>
</dbReference>
<evidence type="ECO:0000256" key="3">
    <source>
        <dbReference type="ARBA" id="ARBA00022989"/>
    </source>
</evidence>
<keyword evidence="7" id="KW-1185">Reference proteome</keyword>
<dbReference type="InterPro" id="IPR019109">
    <property type="entry name" value="MamF_MmsF"/>
</dbReference>
<keyword evidence="2 5" id="KW-0812">Transmembrane</keyword>